<keyword evidence="7" id="KW-0472">Membrane</keyword>
<dbReference type="Gene3D" id="2.30.180.10">
    <property type="entry name" value="FAS1 domain"/>
    <property type="match status" value="1"/>
</dbReference>
<organism evidence="14 15">
    <name type="scientific">Striga hermonthica</name>
    <name type="common">Purple witchweed</name>
    <name type="synonym">Buchnera hermonthica</name>
    <dbReference type="NCBI Taxonomy" id="68872"/>
    <lineage>
        <taxon>Eukaryota</taxon>
        <taxon>Viridiplantae</taxon>
        <taxon>Streptophyta</taxon>
        <taxon>Embryophyta</taxon>
        <taxon>Tracheophyta</taxon>
        <taxon>Spermatophyta</taxon>
        <taxon>Magnoliopsida</taxon>
        <taxon>eudicotyledons</taxon>
        <taxon>Gunneridae</taxon>
        <taxon>Pentapetalae</taxon>
        <taxon>asterids</taxon>
        <taxon>lamiids</taxon>
        <taxon>Lamiales</taxon>
        <taxon>Orobanchaceae</taxon>
        <taxon>Buchnereae</taxon>
        <taxon>Striga</taxon>
    </lineage>
</organism>
<dbReference type="PANTHER" id="PTHR32382">
    <property type="entry name" value="FASCICLIN-LIKE ARABINOGALACTAN PROTEIN"/>
    <property type="match status" value="1"/>
</dbReference>
<comment type="function">
    <text evidence="10">May be a cell surface adhesion protein.</text>
</comment>
<dbReference type="PROSITE" id="PS50213">
    <property type="entry name" value="FAS1"/>
    <property type="match status" value="1"/>
</dbReference>
<feature type="region of interest" description="Disordered" evidence="11">
    <location>
        <begin position="177"/>
        <end position="248"/>
    </location>
</feature>
<evidence type="ECO:0000313" key="14">
    <source>
        <dbReference type="EMBL" id="CAA0814985.1"/>
    </source>
</evidence>
<dbReference type="InterPro" id="IPR000782">
    <property type="entry name" value="FAS1_domain"/>
</dbReference>
<evidence type="ECO:0000256" key="10">
    <source>
        <dbReference type="ARBA" id="ARBA00024686"/>
    </source>
</evidence>
<evidence type="ECO:0000313" key="15">
    <source>
        <dbReference type="Proteomes" id="UP001153555"/>
    </source>
</evidence>
<dbReference type="PANTHER" id="PTHR32382:SF6">
    <property type="entry name" value="FASCICLIN-LIKE ARABINOGALACTAN PROTEIN 14"/>
    <property type="match status" value="1"/>
</dbReference>
<evidence type="ECO:0000259" key="13">
    <source>
        <dbReference type="PROSITE" id="PS50213"/>
    </source>
</evidence>
<evidence type="ECO:0000256" key="9">
    <source>
        <dbReference type="ARBA" id="ARBA00023288"/>
    </source>
</evidence>
<keyword evidence="3" id="KW-1003">Cell membrane</keyword>
<keyword evidence="9" id="KW-0449">Lipoprotein</keyword>
<dbReference type="InterPro" id="IPR033254">
    <property type="entry name" value="Plant_FLA"/>
</dbReference>
<dbReference type="AlphaFoldDB" id="A0A9N7MTU9"/>
<dbReference type="SUPFAM" id="SSF82153">
    <property type="entry name" value="FAS1 domain"/>
    <property type="match status" value="1"/>
</dbReference>
<evidence type="ECO:0000256" key="1">
    <source>
        <dbReference type="ARBA" id="ARBA00004609"/>
    </source>
</evidence>
<feature type="compositionally biased region" description="Acidic residues" evidence="11">
    <location>
        <begin position="198"/>
        <end position="210"/>
    </location>
</feature>
<keyword evidence="8" id="KW-0325">Glycoprotein</keyword>
<dbReference type="Proteomes" id="UP001153555">
    <property type="component" value="Unassembled WGS sequence"/>
</dbReference>
<evidence type="ECO:0000256" key="6">
    <source>
        <dbReference type="ARBA" id="ARBA00022974"/>
    </source>
</evidence>
<keyword evidence="6" id="KW-0654">Proteoglycan</keyword>
<comment type="caution">
    <text evidence="14">The sequence shown here is derived from an EMBL/GenBank/DDBJ whole genome shotgun (WGS) entry which is preliminary data.</text>
</comment>
<accession>A0A9N7MTU9</accession>
<keyword evidence="5 12" id="KW-0732">Signal</keyword>
<dbReference type="OrthoDB" id="694090at2759"/>
<evidence type="ECO:0000256" key="3">
    <source>
        <dbReference type="ARBA" id="ARBA00022475"/>
    </source>
</evidence>
<evidence type="ECO:0000256" key="4">
    <source>
        <dbReference type="ARBA" id="ARBA00022622"/>
    </source>
</evidence>
<protein>
    <submittedName>
        <fullName evidence="14">Fasciclin-like arabinogalactan protein 3</fullName>
    </submittedName>
</protein>
<keyword evidence="15" id="KW-1185">Reference proteome</keyword>
<dbReference type="GO" id="GO:0098552">
    <property type="term" value="C:side of membrane"/>
    <property type="evidence" value="ECO:0007669"/>
    <property type="project" value="UniProtKB-KW"/>
</dbReference>
<dbReference type="InterPro" id="IPR036378">
    <property type="entry name" value="FAS1_dom_sf"/>
</dbReference>
<evidence type="ECO:0000256" key="5">
    <source>
        <dbReference type="ARBA" id="ARBA00022729"/>
    </source>
</evidence>
<evidence type="ECO:0000256" key="12">
    <source>
        <dbReference type="SAM" id="SignalP"/>
    </source>
</evidence>
<comment type="subcellular location">
    <subcellularLocation>
        <location evidence="1">Cell membrane</location>
        <topology evidence="1">Lipid-anchor</topology>
        <topology evidence="1">GPI-anchor</topology>
    </subcellularLocation>
</comment>
<dbReference type="FunFam" id="2.30.180.10:FF:000015">
    <property type="entry name" value="Fasciclin-like arabinogalactan protein 3"/>
    <property type="match status" value="1"/>
</dbReference>
<evidence type="ECO:0000256" key="8">
    <source>
        <dbReference type="ARBA" id="ARBA00023180"/>
    </source>
</evidence>
<gene>
    <name evidence="14" type="ORF">SHERM_15139</name>
</gene>
<feature type="compositionally biased region" description="Low complexity" evidence="11">
    <location>
        <begin position="211"/>
        <end position="248"/>
    </location>
</feature>
<sequence>MGPRVIILVSAMLLLSTSSAHNITRILEQYPDFVQFNALLTQTHLAEVINSRRTITVLALTNDHLGELSGKPDDVVKRILSTHIVLDYFDVLKLNKLKGNHNILTNLYQSTGTADDQQGFLNVVHNPNGIFFGSAMKGAPVDAKLEGSVASQPYNISVLSISHVIVAPGIDGSLAPVQAPPPKAATAAAPEADPPAESPEDDLPAEEPSADAEAPAPSDAPAAAAPGPDAAPADVDDAQPAPSENAAGRAVVSGVSVGMAAALVSLWI</sequence>
<reference evidence="14" key="1">
    <citation type="submission" date="2019-12" db="EMBL/GenBank/DDBJ databases">
        <authorList>
            <person name="Scholes J."/>
        </authorList>
    </citation>
    <scope>NUCLEOTIDE SEQUENCE</scope>
</reference>
<evidence type="ECO:0000256" key="2">
    <source>
        <dbReference type="ARBA" id="ARBA00007843"/>
    </source>
</evidence>
<evidence type="ECO:0000256" key="11">
    <source>
        <dbReference type="SAM" id="MobiDB-lite"/>
    </source>
</evidence>
<comment type="similarity">
    <text evidence="2">Belongs to the fasciclin-like AGP family.</text>
</comment>
<feature type="domain" description="FAS1" evidence="13">
    <location>
        <begin position="20"/>
        <end position="131"/>
    </location>
</feature>
<feature type="chain" id="PRO_5040457454" evidence="12">
    <location>
        <begin position="21"/>
        <end position="268"/>
    </location>
</feature>
<dbReference type="EMBL" id="CACSLK010012233">
    <property type="protein sequence ID" value="CAA0814985.1"/>
    <property type="molecule type" value="Genomic_DNA"/>
</dbReference>
<name>A0A9N7MTU9_STRHE</name>
<keyword evidence="4" id="KW-0336">GPI-anchor</keyword>
<evidence type="ECO:0000256" key="7">
    <source>
        <dbReference type="ARBA" id="ARBA00023136"/>
    </source>
</evidence>
<dbReference type="GO" id="GO:0005886">
    <property type="term" value="C:plasma membrane"/>
    <property type="evidence" value="ECO:0007669"/>
    <property type="project" value="UniProtKB-SubCell"/>
</dbReference>
<proteinExistence type="inferred from homology"/>
<feature type="signal peptide" evidence="12">
    <location>
        <begin position="1"/>
        <end position="20"/>
    </location>
</feature>